<evidence type="ECO:0000256" key="1">
    <source>
        <dbReference type="ARBA" id="ARBA00001946"/>
    </source>
</evidence>
<dbReference type="AlphaFoldDB" id="A0A1H7KR45"/>
<evidence type="ECO:0000259" key="18">
    <source>
        <dbReference type="PROSITE" id="PS51462"/>
    </source>
</evidence>
<dbReference type="GO" id="GO:0008413">
    <property type="term" value="F:8-oxo-7,8-dihydroguanosine triphosphate pyrophosphatase activity"/>
    <property type="evidence" value="ECO:0007669"/>
    <property type="project" value="TreeGrafter"/>
</dbReference>
<dbReference type="PRINTS" id="PR00502">
    <property type="entry name" value="NUDIXFAMILY"/>
</dbReference>
<keyword evidence="7 17" id="KW-0378">Hydrolase</keyword>
<comment type="catalytic activity">
    <reaction evidence="11">
        <text>8-oxo-GTP + H2O = 8-oxo-GMP + diphosphate + H(+)</text>
        <dbReference type="Rhea" id="RHEA:67616"/>
        <dbReference type="ChEBI" id="CHEBI:15377"/>
        <dbReference type="ChEBI" id="CHEBI:15378"/>
        <dbReference type="ChEBI" id="CHEBI:33019"/>
        <dbReference type="ChEBI" id="CHEBI:143553"/>
        <dbReference type="ChEBI" id="CHEBI:145694"/>
    </reaction>
</comment>
<comment type="similarity">
    <text evidence="2 17">Belongs to the Nudix hydrolase family.</text>
</comment>
<keyword evidence="4" id="KW-0235">DNA replication</keyword>
<dbReference type="GO" id="GO:0044715">
    <property type="term" value="F:8-oxo-dGDP phosphatase activity"/>
    <property type="evidence" value="ECO:0007669"/>
    <property type="project" value="TreeGrafter"/>
</dbReference>
<sequence length="323" mass="35585">MPLHSPIVEVAVAIINRADGAFLLASRPEGKPYAGYWEFPGGKVKPGEPLLHALGRELLEELGITVVQAYRWITRTFSYPHATVRLCFFRVIKWHGEPRPMESQELSWQFWNNVEVEPVLPANAPVLRALGLPTQYAITNAGETGLKGALTQVERALQGGIRLLQVREKEMDRKALRDFTRKIVTLAHHHGAKVLVNGDGDTGGVQSCSNFCQETGADGIHLPSSELMNLATRPDTDWCGASCHNAEELFRAEQLNMDFAVLGPVLPTLSHPGSSTLGWRKFDTLIRNCSIPVFALGGLRPEDLSTTWEHGGHGIAMMRGIRA</sequence>
<dbReference type="InterPro" id="IPR020084">
    <property type="entry name" value="NUDIX_hydrolase_CS"/>
</dbReference>
<dbReference type="GO" id="GO:0006260">
    <property type="term" value="P:DNA replication"/>
    <property type="evidence" value="ECO:0007669"/>
    <property type="project" value="UniProtKB-KW"/>
</dbReference>
<evidence type="ECO:0000256" key="16">
    <source>
        <dbReference type="ARBA" id="ARBA00042798"/>
    </source>
</evidence>
<name>A0A1H7KR45_9PROT</name>
<dbReference type="Gene3D" id="3.90.79.10">
    <property type="entry name" value="Nucleoside Triphosphate Pyrophosphohydrolase"/>
    <property type="match status" value="1"/>
</dbReference>
<dbReference type="PROSITE" id="PS00893">
    <property type="entry name" value="NUDIX_BOX"/>
    <property type="match status" value="1"/>
</dbReference>
<evidence type="ECO:0000256" key="2">
    <source>
        <dbReference type="ARBA" id="ARBA00005582"/>
    </source>
</evidence>
<comment type="catalytic activity">
    <reaction evidence="10">
        <text>8-oxo-dGTP + H2O = 8-oxo-dGMP + diphosphate + H(+)</text>
        <dbReference type="Rhea" id="RHEA:31575"/>
        <dbReference type="ChEBI" id="CHEBI:15377"/>
        <dbReference type="ChEBI" id="CHEBI:15378"/>
        <dbReference type="ChEBI" id="CHEBI:33019"/>
        <dbReference type="ChEBI" id="CHEBI:63224"/>
        <dbReference type="ChEBI" id="CHEBI:77896"/>
        <dbReference type="EC" id="3.6.1.55"/>
    </reaction>
</comment>
<evidence type="ECO:0000313" key="20">
    <source>
        <dbReference type="Proteomes" id="UP000198620"/>
    </source>
</evidence>
<dbReference type="Gene3D" id="3.20.20.70">
    <property type="entry name" value="Aldolase class I"/>
    <property type="match status" value="1"/>
</dbReference>
<gene>
    <name evidence="19" type="ORF">SAMN05216387_103314</name>
</gene>
<proteinExistence type="inferred from homology"/>
<accession>A0A1H7KR45</accession>
<organism evidence="19 20">
    <name type="scientific">Nitrosovibrio tenuis</name>
    <dbReference type="NCBI Taxonomy" id="1233"/>
    <lineage>
        <taxon>Bacteria</taxon>
        <taxon>Pseudomonadati</taxon>
        <taxon>Pseudomonadota</taxon>
        <taxon>Betaproteobacteria</taxon>
        <taxon>Nitrosomonadales</taxon>
        <taxon>Nitrosomonadaceae</taxon>
        <taxon>Nitrosovibrio</taxon>
    </lineage>
</organism>
<dbReference type="Pfam" id="PF00293">
    <property type="entry name" value="NUDIX"/>
    <property type="match status" value="1"/>
</dbReference>
<evidence type="ECO:0000313" key="19">
    <source>
        <dbReference type="EMBL" id="SEK89281.1"/>
    </source>
</evidence>
<evidence type="ECO:0000256" key="17">
    <source>
        <dbReference type="RuleBase" id="RU003476"/>
    </source>
</evidence>
<comment type="cofactor">
    <cofactor evidence="1">
        <name>Mg(2+)</name>
        <dbReference type="ChEBI" id="CHEBI:18420"/>
    </cofactor>
</comment>
<keyword evidence="3" id="KW-0515">Mutator protein</keyword>
<dbReference type="Proteomes" id="UP000198620">
    <property type="component" value="Unassembled WGS sequence"/>
</dbReference>
<protein>
    <recommendedName>
        <fullName evidence="13">8-oxo-dGTP diphosphatase</fullName>
        <ecNumber evidence="12">3.6.1.55</ecNumber>
    </recommendedName>
    <alternativeName>
        <fullName evidence="16">7,8-dihydro-8-oxoguanine-triphosphatase</fullName>
    </alternativeName>
    <alternativeName>
        <fullName evidence="15">Mutator protein MutT</fullName>
    </alternativeName>
    <alternativeName>
        <fullName evidence="14">dGTP pyrophosphohydrolase</fullName>
    </alternativeName>
</protein>
<evidence type="ECO:0000256" key="9">
    <source>
        <dbReference type="ARBA" id="ARBA00023204"/>
    </source>
</evidence>
<dbReference type="SUPFAM" id="SSF51391">
    <property type="entry name" value="Thiamin phosphate synthase"/>
    <property type="match status" value="1"/>
</dbReference>
<dbReference type="EC" id="3.6.1.55" evidence="12"/>
<evidence type="ECO:0000256" key="15">
    <source>
        <dbReference type="ARBA" id="ARBA00041979"/>
    </source>
</evidence>
<dbReference type="PANTHER" id="PTHR47707">
    <property type="entry name" value="8-OXO-DGTP DIPHOSPHATASE"/>
    <property type="match status" value="1"/>
</dbReference>
<dbReference type="InterPro" id="IPR020476">
    <property type="entry name" value="Nudix_hydrolase"/>
</dbReference>
<dbReference type="STRING" id="1233.SAMN05216387_103314"/>
<dbReference type="InterPro" id="IPR022998">
    <property type="entry name" value="ThiamineP_synth_TenI"/>
</dbReference>
<evidence type="ECO:0000256" key="11">
    <source>
        <dbReference type="ARBA" id="ARBA00036904"/>
    </source>
</evidence>
<dbReference type="InterPro" id="IPR047127">
    <property type="entry name" value="MutT-like"/>
</dbReference>
<evidence type="ECO:0000256" key="3">
    <source>
        <dbReference type="ARBA" id="ARBA00022457"/>
    </source>
</evidence>
<keyword evidence="5" id="KW-0479">Metal-binding</keyword>
<evidence type="ECO:0000256" key="12">
    <source>
        <dbReference type="ARBA" id="ARBA00038905"/>
    </source>
</evidence>
<dbReference type="SUPFAM" id="SSF55811">
    <property type="entry name" value="Nudix"/>
    <property type="match status" value="1"/>
</dbReference>
<dbReference type="PANTHER" id="PTHR47707:SF1">
    <property type="entry name" value="NUDIX HYDROLASE FAMILY PROTEIN"/>
    <property type="match status" value="1"/>
</dbReference>
<dbReference type="InterPro" id="IPR015797">
    <property type="entry name" value="NUDIX_hydrolase-like_dom_sf"/>
</dbReference>
<dbReference type="CDD" id="cd03425">
    <property type="entry name" value="NUDIX_MutT_NudA_like"/>
    <property type="match status" value="1"/>
</dbReference>
<feature type="domain" description="Nudix hydrolase" evidence="18">
    <location>
        <begin position="5"/>
        <end position="134"/>
    </location>
</feature>
<evidence type="ECO:0000256" key="10">
    <source>
        <dbReference type="ARBA" id="ARBA00035861"/>
    </source>
</evidence>
<dbReference type="InterPro" id="IPR013785">
    <property type="entry name" value="Aldolase_TIM"/>
</dbReference>
<dbReference type="CDD" id="cd00564">
    <property type="entry name" value="TMP_TenI"/>
    <property type="match status" value="1"/>
</dbReference>
<dbReference type="GO" id="GO:0009228">
    <property type="term" value="P:thiamine biosynthetic process"/>
    <property type="evidence" value="ECO:0007669"/>
    <property type="project" value="UniProtKB-KW"/>
</dbReference>
<keyword evidence="6" id="KW-0227">DNA damage</keyword>
<evidence type="ECO:0000256" key="7">
    <source>
        <dbReference type="ARBA" id="ARBA00022801"/>
    </source>
</evidence>
<dbReference type="Pfam" id="PF02581">
    <property type="entry name" value="TMP-TENI"/>
    <property type="match status" value="1"/>
</dbReference>
<dbReference type="EMBL" id="FOBH01000003">
    <property type="protein sequence ID" value="SEK89281.1"/>
    <property type="molecule type" value="Genomic_DNA"/>
</dbReference>
<dbReference type="GO" id="GO:0006281">
    <property type="term" value="P:DNA repair"/>
    <property type="evidence" value="ECO:0007669"/>
    <property type="project" value="UniProtKB-KW"/>
</dbReference>
<evidence type="ECO:0000256" key="8">
    <source>
        <dbReference type="ARBA" id="ARBA00022842"/>
    </source>
</evidence>
<keyword evidence="8" id="KW-0460">Magnesium</keyword>
<reference evidence="19 20" key="1">
    <citation type="submission" date="2016-10" db="EMBL/GenBank/DDBJ databases">
        <authorList>
            <person name="de Groot N.N."/>
        </authorList>
    </citation>
    <scope>NUCLEOTIDE SEQUENCE [LARGE SCALE GENOMIC DNA]</scope>
    <source>
        <strain evidence="19 20">Nv1</strain>
    </source>
</reference>
<dbReference type="GO" id="GO:0035539">
    <property type="term" value="F:8-oxo-7,8-dihydrodeoxyguanosine triphosphate pyrophosphatase activity"/>
    <property type="evidence" value="ECO:0007669"/>
    <property type="project" value="UniProtKB-EC"/>
</dbReference>
<evidence type="ECO:0000256" key="14">
    <source>
        <dbReference type="ARBA" id="ARBA00041592"/>
    </source>
</evidence>
<dbReference type="GO" id="GO:0044716">
    <property type="term" value="F:8-oxo-GDP phosphatase activity"/>
    <property type="evidence" value="ECO:0007669"/>
    <property type="project" value="TreeGrafter"/>
</dbReference>
<dbReference type="GO" id="GO:0046872">
    <property type="term" value="F:metal ion binding"/>
    <property type="evidence" value="ECO:0007669"/>
    <property type="project" value="UniProtKB-KW"/>
</dbReference>
<dbReference type="NCBIfam" id="NF006530">
    <property type="entry name" value="PRK08999.1"/>
    <property type="match status" value="1"/>
</dbReference>
<dbReference type="PROSITE" id="PS51462">
    <property type="entry name" value="NUDIX"/>
    <property type="match status" value="1"/>
</dbReference>
<dbReference type="OrthoDB" id="9810648at2"/>
<evidence type="ECO:0000256" key="4">
    <source>
        <dbReference type="ARBA" id="ARBA00022705"/>
    </source>
</evidence>
<dbReference type="InterPro" id="IPR000086">
    <property type="entry name" value="NUDIX_hydrolase_dom"/>
</dbReference>
<keyword evidence="9" id="KW-0234">DNA repair</keyword>
<dbReference type="RefSeq" id="WP_090828149.1">
    <property type="nucleotide sequence ID" value="NZ_FOBH01000003.1"/>
</dbReference>
<evidence type="ECO:0000256" key="5">
    <source>
        <dbReference type="ARBA" id="ARBA00022723"/>
    </source>
</evidence>
<evidence type="ECO:0000256" key="6">
    <source>
        <dbReference type="ARBA" id="ARBA00022763"/>
    </source>
</evidence>
<dbReference type="InterPro" id="IPR036206">
    <property type="entry name" value="ThiamineP_synth_sf"/>
</dbReference>
<keyword evidence="20" id="KW-1185">Reference proteome</keyword>
<evidence type="ECO:0000256" key="13">
    <source>
        <dbReference type="ARBA" id="ARBA00040794"/>
    </source>
</evidence>